<feature type="region of interest" description="Disordered" evidence="6">
    <location>
        <begin position="272"/>
        <end position="315"/>
    </location>
</feature>
<dbReference type="Gene3D" id="1.10.10.10">
    <property type="entry name" value="Winged helix-like DNA-binding domain superfamily/Winged helix DNA-binding domain"/>
    <property type="match status" value="1"/>
</dbReference>
<evidence type="ECO:0000256" key="3">
    <source>
        <dbReference type="ARBA" id="ARBA00023125"/>
    </source>
</evidence>
<evidence type="ECO:0000256" key="6">
    <source>
        <dbReference type="SAM" id="MobiDB-lite"/>
    </source>
</evidence>
<proteinExistence type="inferred from homology"/>
<feature type="compositionally biased region" description="Low complexity" evidence="6">
    <location>
        <begin position="272"/>
        <end position="287"/>
    </location>
</feature>
<dbReference type="Proteomes" id="UP001520140">
    <property type="component" value="Unassembled WGS sequence"/>
</dbReference>
<reference evidence="8 9" key="1">
    <citation type="submission" date="2020-06" db="EMBL/GenBank/DDBJ databases">
        <title>Taxonomy, biology and ecology of Rhodococcus bacteria occurring in California pistachio and other woody hosts as revealed by genome sequence analyses.</title>
        <authorList>
            <person name="Gai Y."/>
            <person name="Riely B."/>
        </authorList>
    </citation>
    <scope>NUCLEOTIDE SEQUENCE [LARGE SCALE GENOMIC DNA]</scope>
    <source>
        <strain evidence="8 9">BP-284</strain>
    </source>
</reference>
<organism evidence="8 9">
    <name type="scientific">Rhodococcoides kroppenstedtii</name>
    <dbReference type="NCBI Taxonomy" id="293050"/>
    <lineage>
        <taxon>Bacteria</taxon>
        <taxon>Bacillati</taxon>
        <taxon>Actinomycetota</taxon>
        <taxon>Actinomycetes</taxon>
        <taxon>Mycobacteriales</taxon>
        <taxon>Nocardiaceae</taxon>
        <taxon>Rhodococcoides</taxon>
    </lineage>
</organism>
<keyword evidence="9" id="KW-1185">Reference proteome</keyword>
<sequence length="315" mass="34405">MPVVPVTYPDRVNDATVLRWFLAVAEIGAFGRAARALSISRQRLSAAIRDLEADVGERVFVTDDAGTRLTPTGESLLAHARAVVADEDRRRAEPARESRRALRIGFVSGVTVTKWTRIWAERFPDTDLTTEVIEQPDQLAALRDGRVDMCFVREPAGREGLHVVPLYAEVAVVVVPKDHPVAAYDEIALADLDGESLQDAGDDVAVTLEMVAAGVGPVVIPHSLARLHSRRDLVFRPVTDAPSTQVFLAWPVDDDQDDTDLRQEFLGIVRGRSAHSSRAAAERTATSPTHSARGPHRAGGGRTTARPTPRRKRAR</sequence>
<dbReference type="Gene3D" id="3.40.190.10">
    <property type="entry name" value="Periplasmic binding protein-like II"/>
    <property type="match status" value="4"/>
</dbReference>
<dbReference type="EMBL" id="JABUKG010000034">
    <property type="protein sequence ID" value="MBY6322980.1"/>
    <property type="molecule type" value="Genomic_DNA"/>
</dbReference>
<dbReference type="Pfam" id="PF00126">
    <property type="entry name" value="HTH_1"/>
    <property type="match status" value="1"/>
</dbReference>
<dbReference type="Pfam" id="PF03466">
    <property type="entry name" value="LysR_substrate"/>
    <property type="match status" value="1"/>
</dbReference>
<evidence type="ECO:0000313" key="9">
    <source>
        <dbReference type="Proteomes" id="UP001520140"/>
    </source>
</evidence>
<keyword evidence="3" id="KW-0238">DNA-binding</keyword>
<dbReference type="InterPro" id="IPR000847">
    <property type="entry name" value="LysR_HTH_N"/>
</dbReference>
<evidence type="ECO:0000256" key="2">
    <source>
        <dbReference type="ARBA" id="ARBA00023015"/>
    </source>
</evidence>
<keyword evidence="4" id="KW-0010">Activator</keyword>
<dbReference type="SUPFAM" id="SSF53850">
    <property type="entry name" value="Periplasmic binding protein-like II"/>
    <property type="match status" value="1"/>
</dbReference>
<dbReference type="PROSITE" id="PS50931">
    <property type="entry name" value="HTH_LYSR"/>
    <property type="match status" value="1"/>
</dbReference>
<dbReference type="CDD" id="cd08414">
    <property type="entry name" value="PBP2_LTTR_aromatics_like"/>
    <property type="match status" value="1"/>
</dbReference>
<dbReference type="InterPro" id="IPR036390">
    <property type="entry name" value="WH_DNA-bd_sf"/>
</dbReference>
<protein>
    <submittedName>
        <fullName evidence="8">LysR family transcriptional regulator</fullName>
    </submittedName>
</protein>
<comment type="similarity">
    <text evidence="1">Belongs to the LysR transcriptional regulatory family.</text>
</comment>
<name>A0ABS7NY78_9NOCA</name>
<evidence type="ECO:0000259" key="7">
    <source>
        <dbReference type="PROSITE" id="PS50931"/>
    </source>
</evidence>
<dbReference type="PANTHER" id="PTHR30346:SF0">
    <property type="entry name" value="HCA OPERON TRANSCRIPTIONAL ACTIVATOR HCAR"/>
    <property type="match status" value="1"/>
</dbReference>
<gene>
    <name evidence="8" type="ORF">HQ605_19390</name>
</gene>
<dbReference type="SUPFAM" id="SSF46785">
    <property type="entry name" value="Winged helix' DNA-binding domain"/>
    <property type="match status" value="1"/>
</dbReference>
<comment type="caution">
    <text evidence="8">The sequence shown here is derived from an EMBL/GenBank/DDBJ whole genome shotgun (WGS) entry which is preliminary data.</text>
</comment>
<evidence type="ECO:0000313" key="8">
    <source>
        <dbReference type="EMBL" id="MBY6322980.1"/>
    </source>
</evidence>
<evidence type="ECO:0000256" key="5">
    <source>
        <dbReference type="ARBA" id="ARBA00023163"/>
    </source>
</evidence>
<accession>A0ABS7NY78</accession>
<keyword evidence="5" id="KW-0804">Transcription</keyword>
<dbReference type="InterPro" id="IPR036388">
    <property type="entry name" value="WH-like_DNA-bd_sf"/>
</dbReference>
<feature type="domain" description="HTH lysR-type" evidence="7">
    <location>
        <begin position="13"/>
        <end position="70"/>
    </location>
</feature>
<dbReference type="PANTHER" id="PTHR30346">
    <property type="entry name" value="TRANSCRIPTIONAL DUAL REGULATOR HCAR-RELATED"/>
    <property type="match status" value="1"/>
</dbReference>
<dbReference type="InterPro" id="IPR005119">
    <property type="entry name" value="LysR_subst-bd"/>
</dbReference>
<evidence type="ECO:0000256" key="4">
    <source>
        <dbReference type="ARBA" id="ARBA00023159"/>
    </source>
</evidence>
<evidence type="ECO:0000256" key="1">
    <source>
        <dbReference type="ARBA" id="ARBA00009437"/>
    </source>
</evidence>
<keyword evidence="2" id="KW-0805">Transcription regulation</keyword>